<evidence type="ECO:0000256" key="4">
    <source>
        <dbReference type="ARBA" id="ARBA00022741"/>
    </source>
</evidence>
<feature type="active site" description="Proton acceptor" evidence="10">
    <location>
        <position position="75"/>
    </location>
</feature>
<dbReference type="HAMAP" id="MF_01405">
    <property type="entry name" value="Non_canon_purine_NTPase"/>
    <property type="match status" value="1"/>
</dbReference>
<dbReference type="GO" id="GO:0009117">
    <property type="term" value="P:nucleotide metabolic process"/>
    <property type="evidence" value="ECO:0007669"/>
    <property type="project" value="UniProtKB-KW"/>
</dbReference>
<dbReference type="NCBIfam" id="NF011397">
    <property type="entry name" value="PRK14822.1"/>
    <property type="match status" value="1"/>
</dbReference>
<evidence type="ECO:0000256" key="7">
    <source>
        <dbReference type="ARBA" id="ARBA00023080"/>
    </source>
</evidence>
<keyword evidence="6 10" id="KW-0460">Magnesium</keyword>
<protein>
    <recommendedName>
        <fullName evidence="10">dITP/XTP pyrophosphatase</fullName>
        <ecNumber evidence="10">3.6.1.66</ecNumber>
    </recommendedName>
    <alternativeName>
        <fullName evidence="10">Non-canonical purine NTP pyrophosphatase</fullName>
    </alternativeName>
    <alternativeName>
        <fullName evidence="10">Non-standard purine NTP pyrophosphatase</fullName>
    </alternativeName>
    <alternativeName>
        <fullName evidence="10">Nucleoside-triphosphate diphosphatase</fullName>
    </alternativeName>
    <alternativeName>
        <fullName evidence="10">Nucleoside-triphosphate pyrophosphatase</fullName>
        <shortName evidence="10">NTPase</shortName>
    </alternativeName>
</protein>
<keyword evidence="4 10" id="KW-0547">Nucleotide-binding</keyword>
<keyword evidence="3 10" id="KW-0479">Metal-binding</keyword>
<evidence type="ECO:0000256" key="5">
    <source>
        <dbReference type="ARBA" id="ARBA00022801"/>
    </source>
</evidence>
<comment type="catalytic activity">
    <reaction evidence="8 10">
        <text>dITP + H2O = dIMP + diphosphate + H(+)</text>
        <dbReference type="Rhea" id="RHEA:28342"/>
        <dbReference type="ChEBI" id="CHEBI:15377"/>
        <dbReference type="ChEBI" id="CHEBI:15378"/>
        <dbReference type="ChEBI" id="CHEBI:33019"/>
        <dbReference type="ChEBI" id="CHEBI:61194"/>
        <dbReference type="ChEBI" id="CHEBI:61382"/>
        <dbReference type="EC" id="3.6.1.66"/>
    </reaction>
</comment>
<dbReference type="KEGG" id="css:Cst_c13420"/>
<comment type="catalytic activity">
    <reaction evidence="10">
        <text>ITP + H2O = IMP + diphosphate + H(+)</text>
        <dbReference type="Rhea" id="RHEA:29399"/>
        <dbReference type="ChEBI" id="CHEBI:15377"/>
        <dbReference type="ChEBI" id="CHEBI:15378"/>
        <dbReference type="ChEBI" id="CHEBI:33019"/>
        <dbReference type="ChEBI" id="CHEBI:58053"/>
        <dbReference type="ChEBI" id="CHEBI:61402"/>
        <dbReference type="EC" id="3.6.1.66"/>
    </reaction>
</comment>
<evidence type="ECO:0000256" key="2">
    <source>
        <dbReference type="ARBA" id="ARBA00011738"/>
    </source>
</evidence>
<comment type="function">
    <text evidence="10">Pyrophosphatase that catalyzes the hydrolysis of nucleoside triphosphates to their monophosphate derivatives, with a high preference for the non-canonical purine nucleotides XTP (xanthosine triphosphate), dITP (deoxyinosine triphosphate) and ITP. Seems to function as a house-cleaning enzyme that removes non-canonical purine nucleotides from the nucleotide pool, thus preventing their incorporation into DNA/RNA and avoiding chromosomal lesions.</text>
</comment>
<dbReference type="GO" id="GO:0009146">
    <property type="term" value="P:purine nucleoside triphosphate catabolic process"/>
    <property type="evidence" value="ECO:0007669"/>
    <property type="project" value="UniProtKB-UniRule"/>
</dbReference>
<evidence type="ECO:0000256" key="8">
    <source>
        <dbReference type="ARBA" id="ARBA00051875"/>
    </source>
</evidence>
<dbReference type="KEGG" id="csd:Clst_1296"/>
<dbReference type="GO" id="GO:0036220">
    <property type="term" value="F:ITP diphosphatase activity"/>
    <property type="evidence" value="ECO:0007669"/>
    <property type="project" value="UniProtKB-UniRule"/>
</dbReference>
<evidence type="ECO:0000256" key="10">
    <source>
        <dbReference type="HAMAP-Rule" id="MF_01405"/>
    </source>
</evidence>
<comment type="similarity">
    <text evidence="1 10 11">Belongs to the HAM1 NTPase family.</text>
</comment>
<dbReference type="Pfam" id="PF01725">
    <property type="entry name" value="Ham1p_like"/>
    <property type="match status" value="1"/>
</dbReference>
<organism evidence="12 13">
    <name type="scientific">Thermoclostridium stercorarium (strain ATCC 35414 / DSM 8532 / NCIMB 11754)</name>
    <name type="common">Clostridium stercorarium</name>
    <dbReference type="NCBI Taxonomy" id="1121335"/>
    <lineage>
        <taxon>Bacteria</taxon>
        <taxon>Bacillati</taxon>
        <taxon>Bacillota</taxon>
        <taxon>Clostridia</taxon>
        <taxon>Eubacteriales</taxon>
        <taxon>Oscillospiraceae</taxon>
        <taxon>Thermoclostridium</taxon>
    </lineage>
</organism>
<sequence>MTFWYMEQLIIASGNSGKIKEIKEILADLPLNVVSMKELGIDIKFEEIGATFSENALIKAKTLSGVVDGIVMADDSGLEIDFLNGAPGIFTARFAGENTSQEEKNIKIINLLKGIEKKYRTARFVCAIAVVSKKINFTVEDSVEGLIAEEPLGTGGFGYDPIFFVPEYGKTFAELPEEIKNKISHRARALQKLKQKLSAVYEGRDFT</sequence>
<dbReference type="GO" id="GO:0005829">
    <property type="term" value="C:cytosol"/>
    <property type="evidence" value="ECO:0007669"/>
    <property type="project" value="TreeGrafter"/>
</dbReference>
<dbReference type="PANTHER" id="PTHR11067">
    <property type="entry name" value="INOSINE TRIPHOSPHATE PYROPHOSPHATASE/HAM1 PROTEIN"/>
    <property type="match status" value="1"/>
</dbReference>
<evidence type="ECO:0000313" key="12">
    <source>
        <dbReference type="EMBL" id="AGC68333.1"/>
    </source>
</evidence>
<feature type="binding site" evidence="10">
    <location>
        <position position="75"/>
    </location>
    <ligand>
        <name>Mg(2+)</name>
        <dbReference type="ChEBI" id="CHEBI:18420"/>
    </ligand>
</feature>
<dbReference type="InterPro" id="IPR020922">
    <property type="entry name" value="dITP/XTP_pyrophosphatase"/>
</dbReference>
<dbReference type="RefSeq" id="WP_015359018.1">
    <property type="nucleotide sequence ID" value="NC_020887.2"/>
</dbReference>
<gene>
    <name evidence="12" type="ordered locus">Cst_c13420</name>
</gene>
<dbReference type="GO" id="GO:0000166">
    <property type="term" value="F:nucleotide binding"/>
    <property type="evidence" value="ECO:0007669"/>
    <property type="project" value="UniProtKB-KW"/>
</dbReference>
<feature type="binding site" evidence="10">
    <location>
        <position position="46"/>
    </location>
    <ligand>
        <name>Mg(2+)</name>
        <dbReference type="ChEBI" id="CHEBI:18420"/>
    </ligand>
</feature>
<evidence type="ECO:0000256" key="11">
    <source>
        <dbReference type="RuleBase" id="RU003781"/>
    </source>
</evidence>
<comment type="subunit">
    <text evidence="2 10">Homodimer.</text>
</comment>
<dbReference type="InterPro" id="IPR002637">
    <property type="entry name" value="RdgB/HAM1"/>
</dbReference>
<dbReference type="GO" id="GO:0036222">
    <property type="term" value="F:XTP diphosphatase activity"/>
    <property type="evidence" value="ECO:0007669"/>
    <property type="project" value="UniProtKB-UniRule"/>
</dbReference>
<dbReference type="InterPro" id="IPR029001">
    <property type="entry name" value="ITPase-like_fam"/>
</dbReference>
<evidence type="ECO:0000313" key="13">
    <source>
        <dbReference type="Proteomes" id="UP000011220"/>
    </source>
</evidence>
<dbReference type="SUPFAM" id="SSF52972">
    <property type="entry name" value="ITPase-like"/>
    <property type="match status" value="1"/>
</dbReference>
<evidence type="ECO:0000256" key="9">
    <source>
        <dbReference type="ARBA" id="ARBA00052017"/>
    </source>
</evidence>
<evidence type="ECO:0000256" key="3">
    <source>
        <dbReference type="ARBA" id="ARBA00022723"/>
    </source>
</evidence>
<evidence type="ECO:0000256" key="1">
    <source>
        <dbReference type="ARBA" id="ARBA00008023"/>
    </source>
</evidence>
<dbReference type="PANTHER" id="PTHR11067:SF9">
    <property type="entry name" value="INOSINE TRIPHOSPHATE PYROPHOSPHATASE"/>
    <property type="match status" value="1"/>
</dbReference>
<dbReference type="STRING" id="1121335.Cst_c13420"/>
<dbReference type="GO" id="GO:0017111">
    <property type="term" value="F:ribonucleoside triphosphate phosphatase activity"/>
    <property type="evidence" value="ECO:0007669"/>
    <property type="project" value="InterPro"/>
</dbReference>
<feature type="binding site" evidence="10">
    <location>
        <begin position="13"/>
        <end position="18"/>
    </location>
    <ligand>
        <name>substrate</name>
    </ligand>
</feature>
<reference evidence="12 13" key="1">
    <citation type="journal article" date="2013" name="Genome Announc.">
        <title>Complete genome sequence of Clostridium stercorarium subsp. stercorarium strain DSM 8532, a thermophilic degrader of plant cell wall fibers.</title>
        <authorList>
            <person name="Poehlein A."/>
            <person name="Zverlov V.V."/>
            <person name="Daniel R."/>
            <person name="Schwarz W.H."/>
            <person name="Liebl W."/>
        </authorList>
    </citation>
    <scope>NUCLEOTIDE SEQUENCE [LARGE SCALE GENOMIC DNA]</scope>
    <source>
        <strain evidence="13">ATCC 35414 / DSM 8532 / NCIMB 11754</strain>
    </source>
</reference>
<comment type="catalytic activity">
    <reaction evidence="9 10">
        <text>XTP + H2O = XMP + diphosphate + H(+)</text>
        <dbReference type="Rhea" id="RHEA:28610"/>
        <dbReference type="ChEBI" id="CHEBI:15377"/>
        <dbReference type="ChEBI" id="CHEBI:15378"/>
        <dbReference type="ChEBI" id="CHEBI:33019"/>
        <dbReference type="ChEBI" id="CHEBI:57464"/>
        <dbReference type="ChEBI" id="CHEBI:61314"/>
        <dbReference type="EC" id="3.6.1.66"/>
    </reaction>
</comment>
<evidence type="ECO:0000256" key="6">
    <source>
        <dbReference type="ARBA" id="ARBA00022842"/>
    </source>
</evidence>
<dbReference type="GO" id="GO:0046872">
    <property type="term" value="F:metal ion binding"/>
    <property type="evidence" value="ECO:0007669"/>
    <property type="project" value="UniProtKB-KW"/>
</dbReference>
<dbReference type="GO" id="GO:0035870">
    <property type="term" value="F:dITP diphosphatase activity"/>
    <property type="evidence" value="ECO:0007669"/>
    <property type="project" value="UniProtKB-UniRule"/>
</dbReference>
<dbReference type="EMBL" id="CP004044">
    <property type="protein sequence ID" value="AGC68333.1"/>
    <property type="molecule type" value="Genomic_DNA"/>
</dbReference>
<name>L7VRY7_THES1</name>
<feature type="binding site" evidence="10">
    <location>
        <position position="180"/>
    </location>
    <ligand>
        <name>substrate</name>
    </ligand>
</feature>
<dbReference type="Proteomes" id="UP000011220">
    <property type="component" value="Chromosome"/>
</dbReference>
<keyword evidence="5 10" id="KW-0378">Hydrolase</keyword>
<proteinExistence type="inferred from homology"/>
<feature type="binding site" evidence="10">
    <location>
        <begin position="185"/>
        <end position="186"/>
    </location>
    <ligand>
        <name>substrate</name>
    </ligand>
</feature>
<comment type="cofactor">
    <cofactor evidence="10">
        <name>Mg(2+)</name>
        <dbReference type="ChEBI" id="CHEBI:18420"/>
    </cofactor>
    <text evidence="10">Binds 1 Mg(2+) ion per subunit.</text>
</comment>
<keyword evidence="7 10" id="KW-0546">Nucleotide metabolism</keyword>
<keyword evidence="13" id="KW-1185">Reference proteome</keyword>
<dbReference type="EC" id="3.6.1.66" evidence="10"/>
<dbReference type="NCBIfam" id="TIGR00042">
    <property type="entry name" value="RdgB/HAM1 family non-canonical purine NTP pyrophosphatase"/>
    <property type="match status" value="1"/>
</dbReference>
<feature type="binding site" evidence="10">
    <location>
        <begin position="157"/>
        <end position="160"/>
    </location>
    <ligand>
        <name>substrate</name>
    </ligand>
</feature>
<feature type="binding site" evidence="10">
    <location>
        <position position="76"/>
    </location>
    <ligand>
        <name>substrate</name>
    </ligand>
</feature>
<dbReference type="FunFam" id="3.90.950.10:FF:000001">
    <property type="entry name" value="dITP/XTP pyrophosphatase"/>
    <property type="match status" value="1"/>
</dbReference>
<dbReference type="Gene3D" id="3.90.950.10">
    <property type="match status" value="1"/>
</dbReference>
<dbReference type="AlphaFoldDB" id="L7VRY7"/>
<dbReference type="eggNOG" id="COG0127">
    <property type="taxonomic scope" value="Bacteria"/>
</dbReference>
<accession>L7VRY7</accession>
<dbReference type="CDD" id="cd00515">
    <property type="entry name" value="HAM1"/>
    <property type="match status" value="1"/>
</dbReference>
<dbReference type="PATRIC" id="fig|1121335.3.peg.1320"/>